<proteinExistence type="predicted"/>
<comment type="catalytic activity">
    <reaction evidence="1">
        <text>S-ubiquitinyl-[E2 ubiquitin-conjugating enzyme]-L-cysteine + [acceptor protein]-L-lysine = [E2 ubiquitin-conjugating enzyme]-L-cysteine + N(6)-ubiquitinyl-[acceptor protein]-L-lysine.</text>
        <dbReference type="EC" id="2.3.2.27"/>
    </reaction>
</comment>
<comment type="function">
    <text evidence="2">Functions as an E3 ubiquitin ligase.</text>
</comment>
<dbReference type="PANTHER" id="PTHR45647:SF56">
    <property type="entry name" value="U-BOX DOMAIN-CONTAINING PROTEIN 50-RELATED"/>
    <property type="match status" value="1"/>
</dbReference>
<dbReference type="SMART" id="SM00504">
    <property type="entry name" value="Ubox"/>
    <property type="match status" value="1"/>
</dbReference>
<dbReference type="InterPro" id="IPR051348">
    <property type="entry name" value="U-box_ubiquitin_ligases"/>
</dbReference>
<evidence type="ECO:0000256" key="1">
    <source>
        <dbReference type="ARBA" id="ARBA00000900"/>
    </source>
</evidence>
<accession>A0AAN8UXR9</accession>
<feature type="domain" description="U-box" evidence="7">
    <location>
        <begin position="129"/>
        <end position="182"/>
    </location>
</feature>
<keyword evidence="6" id="KW-0833">Ubl conjugation pathway</keyword>
<dbReference type="PANTHER" id="PTHR45647">
    <property type="entry name" value="OS02G0152300 PROTEIN"/>
    <property type="match status" value="1"/>
</dbReference>
<evidence type="ECO:0000256" key="3">
    <source>
        <dbReference type="ARBA" id="ARBA00004906"/>
    </source>
</evidence>
<sequence length="249" mass="28596">MAGDDPGLIEDLDDTTGRLATDMAEELEAIAMECLSTSHESNARMRLGTIMRELSEVRKKADELAANEGREVVTEGGVDMHIEDSFEIPKVFFCPILRAGRISTYGRVYIHDLNFMVLPIQNIIHMLRADGFSYELEAIEEWLGMAHDTSPMTNLRLKHKHLTPNHTLRTPIRRTMKRLPFNIIGNKTTQKDTLSNIVMDKFSGRLERLFRSRSKDLVAYMAKALTMVNGSNNEEWCRWKIRSQKNQRQ</sequence>
<comment type="caution">
    <text evidence="8">The sequence shown here is derived from an EMBL/GenBank/DDBJ whole genome shotgun (WGS) entry which is preliminary data.</text>
</comment>
<dbReference type="Proteomes" id="UP001370490">
    <property type="component" value="Unassembled WGS sequence"/>
</dbReference>
<dbReference type="EC" id="2.3.2.27" evidence="4"/>
<dbReference type="EMBL" id="JBAMMX010000021">
    <property type="protein sequence ID" value="KAK6919586.1"/>
    <property type="molecule type" value="Genomic_DNA"/>
</dbReference>
<dbReference type="GO" id="GO:0061630">
    <property type="term" value="F:ubiquitin protein ligase activity"/>
    <property type="evidence" value="ECO:0007669"/>
    <property type="project" value="UniProtKB-EC"/>
</dbReference>
<keyword evidence="5" id="KW-0808">Transferase</keyword>
<protein>
    <recommendedName>
        <fullName evidence="4">RING-type E3 ubiquitin transferase</fullName>
        <ecNumber evidence="4">2.3.2.27</ecNumber>
    </recommendedName>
</protein>
<dbReference type="InterPro" id="IPR003613">
    <property type="entry name" value="Ubox_domain"/>
</dbReference>
<comment type="pathway">
    <text evidence="3">Protein modification; protein ubiquitination.</text>
</comment>
<dbReference type="Gene3D" id="3.30.40.10">
    <property type="entry name" value="Zinc/RING finger domain, C3HC4 (zinc finger)"/>
    <property type="match status" value="1"/>
</dbReference>
<evidence type="ECO:0000256" key="5">
    <source>
        <dbReference type="ARBA" id="ARBA00022679"/>
    </source>
</evidence>
<dbReference type="PROSITE" id="PS51698">
    <property type="entry name" value="U_BOX"/>
    <property type="match status" value="1"/>
</dbReference>
<name>A0AAN8UXR9_9MAGN</name>
<dbReference type="GO" id="GO:0016567">
    <property type="term" value="P:protein ubiquitination"/>
    <property type="evidence" value="ECO:0007669"/>
    <property type="project" value="InterPro"/>
</dbReference>
<keyword evidence="9" id="KW-1185">Reference proteome</keyword>
<dbReference type="InterPro" id="IPR013083">
    <property type="entry name" value="Znf_RING/FYVE/PHD"/>
</dbReference>
<dbReference type="AlphaFoldDB" id="A0AAN8UXR9"/>
<evidence type="ECO:0000256" key="4">
    <source>
        <dbReference type="ARBA" id="ARBA00012483"/>
    </source>
</evidence>
<evidence type="ECO:0000259" key="7">
    <source>
        <dbReference type="PROSITE" id="PS51698"/>
    </source>
</evidence>
<evidence type="ECO:0000256" key="2">
    <source>
        <dbReference type="ARBA" id="ARBA00003861"/>
    </source>
</evidence>
<reference evidence="8 9" key="1">
    <citation type="submission" date="2023-12" db="EMBL/GenBank/DDBJ databases">
        <title>A high-quality genome assembly for Dillenia turbinata (Dilleniales).</title>
        <authorList>
            <person name="Chanderbali A."/>
        </authorList>
    </citation>
    <scope>NUCLEOTIDE SEQUENCE [LARGE SCALE GENOMIC DNA]</scope>
    <source>
        <strain evidence="8">LSX21</strain>
        <tissue evidence="8">Leaf</tissue>
    </source>
</reference>
<organism evidence="8 9">
    <name type="scientific">Dillenia turbinata</name>
    <dbReference type="NCBI Taxonomy" id="194707"/>
    <lineage>
        <taxon>Eukaryota</taxon>
        <taxon>Viridiplantae</taxon>
        <taxon>Streptophyta</taxon>
        <taxon>Embryophyta</taxon>
        <taxon>Tracheophyta</taxon>
        <taxon>Spermatophyta</taxon>
        <taxon>Magnoliopsida</taxon>
        <taxon>eudicotyledons</taxon>
        <taxon>Gunneridae</taxon>
        <taxon>Pentapetalae</taxon>
        <taxon>Dilleniales</taxon>
        <taxon>Dilleniaceae</taxon>
        <taxon>Dillenia</taxon>
    </lineage>
</organism>
<evidence type="ECO:0000313" key="8">
    <source>
        <dbReference type="EMBL" id="KAK6919586.1"/>
    </source>
</evidence>
<dbReference type="CDD" id="cd16655">
    <property type="entry name" value="RING-Ubox_WDSUB1-like"/>
    <property type="match status" value="1"/>
</dbReference>
<dbReference type="Pfam" id="PF04564">
    <property type="entry name" value="U-box"/>
    <property type="match status" value="1"/>
</dbReference>
<evidence type="ECO:0000313" key="9">
    <source>
        <dbReference type="Proteomes" id="UP001370490"/>
    </source>
</evidence>
<dbReference type="SUPFAM" id="SSF57850">
    <property type="entry name" value="RING/U-box"/>
    <property type="match status" value="1"/>
</dbReference>
<evidence type="ECO:0000256" key="6">
    <source>
        <dbReference type="ARBA" id="ARBA00022786"/>
    </source>
</evidence>
<gene>
    <name evidence="8" type="ORF">RJ641_015490</name>
</gene>